<feature type="compositionally biased region" description="Basic residues" evidence="1">
    <location>
        <begin position="408"/>
        <end position="428"/>
    </location>
</feature>
<evidence type="ECO:0000313" key="3">
    <source>
        <dbReference type="Proteomes" id="UP001497453"/>
    </source>
</evidence>
<feature type="region of interest" description="Disordered" evidence="1">
    <location>
        <begin position="325"/>
        <end position="444"/>
    </location>
</feature>
<feature type="region of interest" description="Disordered" evidence="1">
    <location>
        <begin position="35"/>
        <end position="267"/>
    </location>
</feature>
<feature type="compositionally biased region" description="Basic and acidic residues" evidence="1">
    <location>
        <begin position="396"/>
        <end position="407"/>
    </location>
</feature>
<evidence type="ECO:0000313" key="2">
    <source>
        <dbReference type="EMBL" id="CAL1698859.1"/>
    </source>
</evidence>
<reference evidence="3" key="1">
    <citation type="submission" date="2024-04" db="EMBL/GenBank/DDBJ databases">
        <authorList>
            <person name="Shaw F."/>
            <person name="Minotto A."/>
        </authorList>
    </citation>
    <scope>NUCLEOTIDE SEQUENCE [LARGE SCALE GENOMIC DNA]</scope>
</reference>
<feature type="compositionally biased region" description="Basic residues" evidence="1">
    <location>
        <begin position="358"/>
        <end position="380"/>
    </location>
</feature>
<protein>
    <submittedName>
        <fullName evidence="2">Uncharacterized protein</fullName>
    </submittedName>
</protein>
<feature type="compositionally biased region" description="Pro residues" evidence="1">
    <location>
        <begin position="342"/>
        <end position="354"/>
    </location>
</feature>
<evidence type="ECO:0000256" key="1">
    <source>
        <dbReference type="SAM" id="MobiDB-lite"/>
    </source>
</evidence>
<keyword evidence="3" id="KW-1185">Reference proteome</keyword>
<dbReference type="EMBL" id="OZ037954">
    <property type="protein sequence ID" value="CAL1698859.1"/>
    <property type="molecule type" value="Genomic_DNA"/>
</dbReference>
<gene>
    <name evidence="2" type="ORF">GFSPODELE1_LOCUS2362</name>
</gene>
<feature type="compositionally biased region" description="Polar residues" evidence="1">
    <location>
        <begin position="256"/>
        <end position="267"/>
    </location>
</feature>
<accession>A0ABP1CWI9</accession>
<organism evidence="2 3">
    <name type="scientific">Somion occarium</name>
    <dbReference type="NCBI Taxonomy" id="3059160"/>
    <lineage>
        <taxon>Eukaryota</taxon>
        <taxon>Fungi</taxon>
        <taxon>Dikarya</taxon>
        <taxon>Basidiomycota</taxon>
        <taxon>Agaricomycotina</taxon>
        <taxon>Agaricomycetes</taxon>
        <taxon>Polyporales</taxon>
        <taxon>Cerrenaceae</taxon>
        <taxon>Somion</taxon>
    </lineage>
</organism>
<feature type="compositionally biased region" description="Low complexity" evidence="1">
    <location>
        <begin position="429"/>
        <end position="444"/>
    </location>
</feature>
<proteinExistence type="predicted"/>
<feature type="compositionally biased region" description="Low complexity" evidence="1">
    <location>
        <begin position="45"/>
        <end position="67"/>
    </location>
</feature>
<sequence length="579" mass="63900">MTEYSMSSEALREFRSTQERTAYWVDQYTRYGAEEECLSPSAPPSVISDVESPSSGSSDSDNWSRDSIPPRMVLHFEDGRPDIPISHDYPRPSRMRPRVPVPESDHQAVPHSSSRHGPSRSGSQHLPVVSVPSSRTRHGQTLSYVTVPPAQSETPRPRITPPPLPENIVVLPSRESEQSDHSPTPIVSRAIDPSHHGDGSHSRSPTSHSSQNPHRNANAGPPPHRSLSSPIASPSPRHAYPPTQVLPRNHSPAMMYSQSQPLPLSTNGGVQYLEQQAAAQSRPGSRLPYNYSPPAIIYAPSSKHSRPRYAPPPIVYSPPNGSHGLAGRYPAPSMVHSQSAPVPQPGVAYPPPPQGSNHRSHHSHSHSHSHPPHQSHHSSSHSHENSSHSRSLSRGRAREMMAADRPHSSHARSHSHKSVSRHRTRTPSRSRSPSDSDSEAGSISSNGTYYILPTPGQKVQIIVSAKFVVGVYRNVYHEIGPFAEFRSLWRVQKAFLPENLPYAKVLCAVCGLERFWRIQGQWKKVTATSYYRGSSHSTSRPLTLGSQSQLQLKNKVTQFGTFERCVNGTFVTIGDRRLP</sequence>
<feature type="compositionally biased region" description="Basic and acidic residues" evidence="1">
    <location>
        <begin position="192"/>
        <end position="201"/>
    </location>
</feature>
<dbReference type="Proteomes" id="UP001497453">
    <property type="component" value="Chromosome 11"/>
</dbReference>
<feature type="compositionally biased region" description="Polar residues" evidence="1">
    <location>
        <begin position="131"/>
        <end position="153"/>
    </location>
</feature>
<name>A0ABP1CWI9_9APHY</name>